<dbReference type="InterPro" id="IPR001611">
    <property type="entry name" value="Leu-rich_rpt"/>
</dbReference>
<feature type="region of interest" description="Disordered" evidence="3">
    <location>
        <begin position="15"/>
        <end position="65"/>
    </location>
</feature>
<evidence type="ECO:0000256" key="2">
    <source>
        <dbReference type="ARBA" id="ARBA00022737"/>
    </source>
</evidence>
<organism evidence="4 5">
    <name type="scientific">Iris pallida</name>
    <name type="common">Sweet iris</name>
    <dbReference type="NCBI Taxonomy" id="29817"/>
    <lineage>
        <taxon>Eukaryota</taxon>
        <taxon>Viridiplantae</taxon>
        <taxon>Streptophyta</taxon>
        <taxon>Embryophyta</taxon>
        <taxon>Tracheophyta</taxon>
        <taxon>Spermatophyta</taxon>
        <taxon>Magnoliopsida</taxon>
        <taxon>Liliopsida</taxon>
        <taxon>Asparagales</taxon>
        <taxon>Iridaceae</taxon>
        <taxon>Iridoideae</taxon>
        <taxon>Irideae</taxon>
        <taxon>Iris</taxon>
    </lineage>
</organism>
<feature type="region of interest" description="Disordered" evidence="3">
    <location>
        <begin position="224"/>
        <end position="243"/>
    </location>
</feature>
<dbReference type="PANTHER" id="PTHR15454">
    <property type="entry name" value="NISCHARIN RELATED"/>
    <property type="match status" value="1"/>
</dbReference>
<feature type="compositionally biased region" description="Polar residues" evidence="3">
    <location>
        <begin position="49"/>
        <end position="61"/>
    </location>
</feature>
<keyword evidence="5" id="KW-1185">Reference proteome</keyword>
<feature type="compositionally biased region" description="Polar residues" evidence="3">
    <location>
        <begin position="224"/>
        <end position="238"/>
    </location>
</feature>
<accession>A0AAX6HWY9</accession>
<dbReference type="InterPro" id="IPR032675">
    <property type="entry name" value="LRR_dom_sf"/>
</dbReference>
<dbReference type="GO" id="GO:0005737">
    <property type="term" value="C:cytoplasm"/>
    <property type="evidence" value="ECO:0007669"/>
    <property type="project" value="TreeGrafter"/>
</dbReference>
<evidence type="ECO:0000313" key="5">
    <source>
        <dbReference type="Proteomes" id="UP001140949"/>
    </source>
</evidence>
<evidence type="ECO:0000256" key="1">
    <source>
        <dbReference type="ARBA" id="ARBA00022614"/>
    </source>
</evidence>
<dbReference type="Pfam" id="PF13855">
    <property type="entry name" value="LRR_8"/>
    <property type="match status" value="1"/>
</dbReference>
<protein>
    <submittedName>
        <fullName evidence="4">Uncharacterized protein</fullName>
    </submittedName>
</protein>
<evidence type="ECO:0000256" key="3">
    <source>
        <dbReference type="SAM" id="MobiDB-lite"/>
    </source>
</evidence>
<reference evidence="4" key="2">
    <citation type="submission" date="2023-04" db="EMBL/GenBank/DDBJ databases">
        <authorList>
            <person name="Bruccoleri R.E."/>
            <person name="Oakeley E.J."/>
            <person name="Faust A.-M."/>
            <person name="Dessus-Babus S."/>
            <person name="Altorfer M."/>
            <person name="Burckhardt D."/>
            <person name="Oertli M."/>
            <person name="Naumann U."/>
            <person name="Petersen F."/>
            <person name="Wong J."/>
        </authorList>
    </citation>
    <scope>NUCLEOTIDE SEQUENCE</scope>
    <source>
        <strain evidence="4">GSM-AAB239-AS_SAM_17_03QT</strain>
        <tissue evidence="4">Leaf</tissue>
    </source>
</reference>
<reference evidence="4" key="1">
    <citation type="journal article" date="2023" name="GigaByte">
        <title>Genome assembly of the bearded iris, Iris pallida Lam.</title>
        <authorList>
            <person name="Bruccoleri R.E."/>
            <person name="Oakeley E.J."/>
            <person name="Faust A.M.E."/>
            <person name="Altorfer M."/>
            <person name="Dessus-Babus S."/>
            <person name="Burckhardt D."/>
            <person name="Oertli M."/>
            <person name="Naumann U."/>
            <person name="Petersen F."/>
            <person name="Wong J."/>
        </authorList>
    </citation>
    <scope>NUCLEOTIDE SEQUENCE</scope>
    <source>
        <strain evidence="4">GSM-AAB239-AS_SAM_17_03QT</strain>
    </source>
</reference>
<dbReference type="PANTHER" id="PTHR15454:SF7">
    <property type="entry name" value="OS07G0106100 PROTEIN"/>
    <property type="match status" value="1"/>
</dbReference>
<dbReference type="Proteomes" id="UP001140949">
    <property type="component" value="Unassembled WGS sequence"/>
</dbReference>
<dbReference type="SMART" id="SM00369">
    <property type="entry name" value="LRR_TYP"/>
    <property type="match status" value="3"/>
</dbReference>
<dbReference type="SUPFAM" id="SSF52075">
    <property type="entry name" value="Outer arm dynein light chain 1"/>
    <property type="match status" value="1"/>
</dbReference>
<gene>
    <name evidence="4" type="ORF">M6B38_287670</name>
</gene>
<sequence length="705" mass="78535">MVRFSCFSSANHNQRSKKVQKLGGMVRSSFEEKSQGSANTKPNTDEYNHSNNSMEQLTSPSSHEDCWRSENLNSDFYPEDSEELHQRMRMKKSQSLGCILDKERVFTGGDVTDDEIEGRGSFDHSHENNMMRMNGSLNGITSNELYNPGNLEPSFYDQHEEHDSVQPFDMTSDNAHHGSLFSIEALQQFDGEQHADVDEQSADHVAKSGFLSSDIPSALARSQSVNHLRVDTTGSTEDVSTDEVMGLRSRSFENLNFPQESNLDREGAAHHLESEKEQLLSNASGRFSDVHDREEQFWSERFDIDGKSSDGCDSHDYDAVGNEGKEPETDDVKLKNIQQESPILDCDELNPRDFRIQRIQDWISKIDIESDCIVEEPGESSSSFLDKEPQVEGDVPTTKLDAKSQLGMEMAYNYISSLTATSSAAQMANLGLVAVPFLNAFVGLRVLNLSGNAIVRITAGALPRGLHMLNLSKNNIAVIEGLRDLTRLRVLDLSYNRIIRIGHGLASCSSLKELYLAGNKISEIEGLHRLLKLNILDLRSNKLSTAKGLGQLAANYGSLQVINLDGNPAQRNVGDEQLKKYLLSLLPNLVYYNKHSIKAIGTKEISDRPPRSAAHHFDRSTRTENKMTRRSSQGSGLHKLPLNPVQSSHAAGSMRQPKSRNVESRHIHLPPVASKLPHHLPEVDKKLVSLQASPIRRIRSEGNLS</sequence>
<feature type="compositionally biased region" description="Basic and acidic residues" evidence="3">
    <location>
        <begin position="604"/>
        <end position="627"/>
    </location>
</feature>
<dbReference type="Pfam" id="PF12799">
    <property type="entry name" value="LRR_4"/>
    <property type="match status" value="1"/>
</dbReference>
<dbReference type="InterPro" id="IPR003591">
    <property type="entry name" value="Leu-rich_rpt_typical-subtyp"/>
</dbReference>
<dbReference type="FunFam" id="3.80.10.10:FF:000320">
    <property type="entry name" value="Protein phosphatase 1 regulatory subunit pprA"/>
    <property type="match status" value="1"/>
</dbReference>
<dbReference type="SMART" id="SM00365">
    <property type="entry name" value="LRR_SD22"/>
    <property type="match status" value="4"/>
</dbReference>
<dbReference type="Gene3D" id="3.80.10.10">
    <property type="entry name" value="Ribonuclease Inhibitor"/>
    <property type="match status" value="1"/>
</dbReference>
<name>A0AAX6HWY9_IRIPA</name>
<keyword evidence="1" id="KW-0433">Leucine-rich repeat</keyword>
<dbReference type="InterPro" id="IPR025875">
    <property type="entry name" value="Leu-rich_rpt_4"/>
</dbReference>
<dbReference type="AlphaFoldDB" id="A0AAX6HWY9"/>
<dbReference type="PROSITE" id="PS51450">
    <property type="entry name" value="LRR"/>
    <property type="match status" value="3"/>
</dbReference>
<comment type="caution">
    <text evidence="4">The sequence shown here is derived from an EMBL/GenBank/DDBJ whole genome shotgun (WGS) entry which is preliminary data.</text>
</comment>
<proteinExistence type="predicted"/>
<evidence type="ECO:0000313" key="4">
    <source>
        <dbReference type="EMBL" id="KAJ6845570.1"/>
    </source>
</evidence>
<dbReference type="EMBL" id="JANAVB010006198">
    <property type="protein sequence ID" value="KAJ6845570.1"/>
    <property type="molecule type" value="Genomic_DNA"/>
</dbReference>
<feature type="region of interest" description="Disordered" evidence="3">
    <location>
        <begin position="604"/>
        <end position="663"/>
    </location>
</feature>
<keyword evidence="2" id="KW-0677">Repeat</keyword>